<accession>A0A3A2Z6S3</accession>
<dbReference type="AlphaFoldDB" id="A0A3A2Z6S3"/>
<comment type="caution">
    <text evidence="1">The sequence shown here is derived from an EMBL/GenBank/DDBJ whole genome shotgun (WGS) entry which is preliminary data.</text>
</comment>
<gene>
    <name evidence="1" type="ORF">PHISCL_10646</name>
</gene>
<name>A0A3A2Z6S3_9EURO</name>
<reference evidence="2" key="1">
    <citation type="submission" date="2017-02" db="EMBL/GenBank/DDBJ databases">
        <authorList>
            <person name="Tafer H."/>
            <person name="Lopandic K."/>
        </authorList>
    </citation>
    <scope>NUCLEOTIDE SEQUENCE [LARGE SCALE GENOMIC DNA]</scope>
    <source>
        <strain evidence="2">CBS 366.77</strain>
    </source>
</reference>
<evidence type="ECO:0000313" key="2">
    <source>
        <dbReference type="Proteomes" id="UP000266188"/>
    </source>
</evidence>
<dbReference type="STRING" id="2070753.A0A3A2Z6S3"/>
<proteinExistence type="predicted"/>
<protein>
    <submittedName>
        <fullName evidence="1">Calpain-like protein</fullName>
    </submittedName>
</protein>
<dbReference type="EMBL" id="MVGC01001843">
    <property type="protein sequence ID" value="RJE17017.1"/>
    <property type="molecule type" value="Genomic_DNA"/>
</dbReference>
<dbReference type="OrthoDB" id="5244718at2759"/>
<keyword evidence="2" id="KW-1185">Reference proteome</keyword>
<organism evidence="1 2">
    <name type="scientific">Aspergillus sclerotialis</name>
    <dbReference type="NCBI Taxonomy" id="2070753"/>
    <lineage>
        <taxon>Eukaryota</taxon>
        <taxon>Fungi</taxon>
        <taxon>Dikarya</taxon>
        <taxon>Ascomycota</taxon>
        <taxon>Pezizomycotina</taxon>
        <taxon>Eurotiomycetes</taxon>
        <taxon>Eurotiomycetidae</taxon>
        <taxon>Eurotiales</taxon>
        <taxon>Aspergillaceae</taxon>
        <taxon>Aspergillus</taxon>
        <taxon>Aspergillus subgen. Polypaecilum</taxon>
    </lineage>
</organism>
<sequence length="117" mass="13412">MIELAKTSPLVIVLSQLDTRFFKGLAGEYEFVLKFRLQKEGEEDYIVRSHSNCLMSRAVNAEINLDPGRYHVLMKITAYRQRDVESTEEVVSRLAPTRREKLVQIGLSYDLAHAKGL</sequence>
<feature type="non-terminal residue" evidence="1">
    <location>
        <position position="117"/>
    </location>
</feature>
<evidence type="ECO:0000313" key="1">
    <source>
        <dbReference type="EMBL" id="RJE17017.1"/>
    </source>
</evidence>
<dbReference type="Proteomes" id="UP000266188">
    <property type="component" value="Unassembled WGS sequence"/>
</dbReference>